<keyword evidence="2" id="KW-1185">Reference proteome</keyword>
<sequence>MCQITKQRNSSNYKGFYYELFSFSVAKPKRFAAAKAESSIIRWLKPNGNEAESYVVLIPTEIKTTYHNYMFNRLIYLLPRFITVTLCGGLQNKEIPVIIRAFTMNFFHFRRQNPNGLPRRKRSLPLSVG</sequence>
<evidence type="ECO:0000313" key="2">
    <source>
        <dbReference type="Proteomes" id="UP000001822"/>
    </source>
</evidence>
<gene>
    <name evidence="1" type="ordered locus">CHU_0475</name>
</gene>
<dbReference type="KEGG" id="chu:CHU_0475"/>
<protein>
    <submittedName>
        <fullName evidence="1">Uncharacterized protein</fullName>
    </submittedName>
</protein>
<dbReference type="Proteomes" id="UP000001822">
    <property type="component" value="Chromosome"/>
</dbReference>
<dbReference type="EMBL" id="CP000383">
    <property type="protein sequence ID" value="ABG57764.1"/>
    <property type="molecule type" value="Genomic_DNA"/>
</dbReference>
<dbReference type="AlphaFoldDB" id="A0A6N4SN88"/>
<accession>A0A6N4SN88</accession>
<name>A0A6N4SN88_CYTH3</name>
<proteinExistence type="predicted"/>
<organism evidence="1 2">
    <name type="scientific">Cytophaga hutchinsonii (strain ATCC 33406 / DSM 1761 / CIP 103989 / NBRC 15051 / NCIMB 9469 / D465)</name>
    <dbReference type="NCBI Taxonomy" id="269798"/>
    <lineage>
        <taxon>Bacteria</taxon>
        <taxon>Pseudomonadati</taxon>
        <taxon>Bacteroidota</taxon>
        <taxon>Cytophagia</taxon>
        <taxon>Cytophagales</taxon>
        <taxon>Cytophagaceae</taxon>
        <taxon>Cytophaga</taxon>
    </lineage>
</organism>
<evidence type="ECO:0000313" key="1">
    <source>
        <dbReference type="EMBL" id="ABG57764.1"/>
    </source>
</evidence>
<reference evidence="1 2" key="1">
    <citation type="journal article" date="2007" name="Appl. Environ. Microbiol.">
        <title>Genome sequence of the cellulolytic gliding bacterium Cytophaga hutchinsonii.</title>
        <authorList>
            <person name="Xie G."/>
            <person name="Bruce D.C."/>
            <person name="Challacombe J.F."/>
            <person name="Chertkov O."/>
            <person name="Detter J.C."/>
            <person name="Gilna P."/>
            <person name="Han C.S."/>
            <person name="Lucas S."/>
            <person name="Misra M."/>
            <person name="Myers G.L."/>
            <person name="Richardson P."/>
            <person name="Tapia R."/>
            <person name="Thayer N."/>
            <person name="Thompson L.S."/>
            <person name="Brettin T.S."/>
            <person name="Henrissat B."/>
            <person name="Wilson D.B."/>
            <person name="McBride M.J."/>
        </authorList>
    </citation>
    <scope>NUCLEOTIDE SEQUENCE [LARGE SCALE GENOMIC DNA]</scope>
    <source>
        <strain evidence="2">ATCC 33406 / DSM 1761 / CIP 103989 / NBRC 15051 / NCIMB 9469 / D465</strain>
    </source>
</reference>